<comment type="caution">
    <text evidence="1">The sequence shown here is derived from an EMBL/GenBank/DDBJ whole genome shotgun (WGS) entry which is preliminary data.</text>
</comment>
<dbReference type="Proteomes" id="UP001140087">
    <property type="component" value="Unassembled WGS sequence"/>
</dbReference>
<proteinExistence type="predicted"/>
<sequence>MDASTAARLFHSFDQRGRPGVPRKDTRPALRANRAGTRGFRAPEVLLKIPRQSVAIDIWSVGVILLCLLTRRFPFFQSVDDTEALLEISVLYGRLEMERVVADLGRTFFTNIPTVKDRGIRFESLAKAYNPEGYPDLPPDAFDLLRRLLDLNPSTRITAAAALDHPF</sequence>
<keyword evidence="2" id="KW-1185">Reference proteome</keyword>
<keyword evidence="1" id="KW-0132">Cell division</keyword>
<evidence type="ECO:0000313" key="1">
    <source>
        <dbReference type="EMBL" id="KAJ2790212.1"/>
    </source>
</evidence>
<reference evidence="1" key="1">
    <citation type="submission" date="2022-07" db="EMBL/GenBank/DDBJ databases">
        <title>Phylogenomic reconstructions and comparative analyses of Kickxellomycotina fungi.</title>
        <authorList>
            <person name="Reynolds N.K."/>
            <person name="Stajich J.E."/>
            <person name="Barry K."/>
            <person name="Grigoriev I.V."/>
            <person name="Crous P."/>
            <person name="Smith M.E."/>
        </authorList>
    </citation>
    <scope>NUCLEOTIDE SEQUENCE</scope>
    <source>
        <strain evidence="1">BCRC 34780</strain>
    </source>
</reference>
<gene>
    <name evidence="1" type="primary">CDC7</name>
    <name evidence="1" type="ORF">H4R21_006561</name>
</gene>
<name>A0ACC1KIW6_9FUNG</name>
<organism evidence="1 2">
    <name type="scientific">Coemansia helicoidea</name>
    <dbReference type="NCBI Taxonomy" id="1286919"/>
    <lineage>
        <taxon>Eukaryota</taxon>
        <taxon>Fungi</taxon>
        <taxon>Fungi incertae sedis</taxon>
        <taxon>Zoopagomycota</taxon>
        <taxon>Kickxellomycotina</taxon>
        <taxon>Kickxellomycetes</taxon>
        <taxon>Kickxellales</taxon>
        <taxon>Kickxellaceae</taxon>
        <taxon>Coemansia</taxon>
    </lineage>
</organism>
<feature type="non-terminal residue" evidence="1">
    <location>
        <position position="167"/>
    </location>
</feature>
<keyword evidence="1" id="KW-0808">Transferase</keyword>
<evidence type="ECO:0000313" key="2">
    <source>
        <dbReference type="Proteomes" id="UP001140087"/>
    </source>
</evidence>
<protein>
    <submittedName>
        <fullName evidence="1">Cell division control protein 7</fullName>
        <ecNumber evidence="1">2.7.11.1</ecNumber>
    </submittedName>
</protein>
<keyword evidence="1" id="KW-0131">Cell cycle</keyword>
<dbReference type="EMBL" id="JANBUN010003571">
    <property type="protein sequence ID" value="KAJ2790212.1"/>
    <property type="molecule type" value="Genomic_DNA"/>
</dbReference>
<dbReference type="EC" id="2.7.11.1" evidence="1"/>
<accession>A0ACC1KIW6</accession>